<organism evidence="1 2">
    <name type="scientific">Schizopora paradoxa</name>
    <dbReference type="NCBI Taxonomy" id="27342"/>
    <lineage>
        <taxon>Eukaryota</taxon>
        <taxon>Fungi</taxon>
        <taxon>Dikarya</taxon>
        <taxon>Basidiomycota</taxon>
        <taxon>Agaricomycotina</taxon>
        <taxon>Agaricomycetes</taxon>
        <taxon>Hymenochaetales</taxon>
        <taxon>Schizoporaceae</taxon>
        <taxon>Schizopora</taxon>
    </lineage>
</organism>
<dbReference type="OrthoDB" id="4743193at2759"/>
<feature type="non-terminal residue" evidence="1">
    <location>
        <position position="116"/>
    </location>
</feature>
<proteinExistence type="predicted"/>
<sequence>ENISLSYLIVQLLASPRYESHPATVSVVHDAEHIANSLSINPSSGKRVLEWAANVCARECQEEVRRLTQAGHGLHFNAKNAKITPLENFQLDDLGKKMQEVTPTVWKLLLSLLQSD</sequence>
<keyword evidence="2" id="KW-1185">Reference proteome</keyword>
<dbReference type="AlphaFoldDB" id="A0A0H2RXC8"/>
<protein>
    <submittedName>
        <fullName evidence="1">Uncharacterized protein</fullName>
    </submittedName>
</protein>
<evidence type="ECO:0000313" key="1">
    <source>
        <dbReference type="EMBL" id="KLO16404.1"/>
    </source>
</evidence>
<reference evidence="1 2" key="1">
    <citation type="submission" date="2015-04" db="EMBL/GenBank/DDBJ databases">
        <title>Complete genome sequence of Schizopora paradoxa KUC8140, a cosmopolitan wood degrader in East Asia.</title>
        <authorList>
            <consortium name="DOE Joint Genome Institute"/>
            <person name="Min B."/>
            <person name="Park H."/>
            <person name="Jang Y."/>
            <person name="Kim J.-J."/>
            <person name="Kim K.H."/>
            <person name="Pangilinan J."/>
            <person name="Lipzen A."/>
            <person name="Riley R."/>
            <person name="Grigoriev I.V."/>
            <person name="Spatafora J.W."/>
            <person name="Choi I.-G."/>
        </authorList>
    </citation>
    <scope>NUCLEOTIDE SEQUENCE [LARGE SCALE GENOMIC DNA]</scope>
    <source>
        <strain evidence="1 2">KUC8140</strain>
    </source>
</reference>
<dbReference type="Proteomes" id="UP000053477">
    <property type="component" value="Unassembled WGS sequence"/>
</dbReference>
<evidence type="ECO:0000313" key="2">
    <source>
        <dbReference type="Proteomes" id="UP000053477"/>
    </source>
</evidence>
<dbReference type="InParanoid" id="A0A0H2RXC8"/>
<gene>
    <name evidence="1" type="ORF">SCHPADRAFT_805973</name>
</gene>
<feature type="non-terminal residue" evidence="1">
    <location>
        <position position="1"/>
    </location>
</feature>
<dbReference type="EMBL" id="KQ085916">
    <property type="protein sequence ID" value="KLO16404.1"/>
    <property type="molecule type" value="Genomic_DNA"/>
</dbReference>
<accession>A0A0H2RXC8</accession>
<name>A0A0H2RXC8_9AGAM</name>